<dbReference type="STRING" id="414004.CENSYa_0602"/>
<dbReference type="Proteomes" id="UP000000758">
    <property type="component" value="Chromosome"/>
</dbReference>
<dbReference type="PROSITE" id="PS50893">
    <property type="entry name" value="ABC_TRANSPORTER_2"/>
    <property type="match status" value="1"/>
</dbReference>
<gene>
    <name evidence="5" type="ordered locus">CENSYa_0602</name>
</gene>
<evidence type="ECO:0000313" key="6">
    <source>
        <dbReference type="Proteomes" id="UP000000758"/>
    </source>
</evidence>
<dbReference type="GO" id="GO:0005524">
    <property type="term" value="F:ATP binding"/>
    <property type="evidence" value="ECO:0007669"/>
    <property type="project" value="UniProtKB-KW"/>
</dbReference>
<evidence type="ECO:0000259" key="4">
    <source>
        <dbReference type="PROSITE" id="PS50893"/>
    </source>
</evidence>
<keyword evidence="1" id="KW-0813">Transport</keyword>
<dbReference type="InterPro" id="IPR003439">
    <property type="entry name" value="ABC_transporter-like_ATP-bd"/>
</dbReference>
<reference evidence="5 6" key="1">
    <citation type="journal article" date="2006" name="Proc. Natl. Acad. Sci. U.S.A.">
        <title>Genomic analysis of the uncultivated marine crenarchaeote Cenarchaeum symbiosum.</title>
        <authorList>
            <person name="Hallam S.J."/>
            <person name="Konstantinidis K.T."/>
            <person name="Putnam N."/>
            <person name="Schleper C."/>
            <person name="Watanabe Y."/>
            <person name="Sugahara J."/>
            <person name="Preston C."/>
            <person name="de la Torre J."/>
            <person name="Richardson P.M."/>
            <person name="DeLong E.F."/>
        </authorList>
    </citation>
    <scope>NUCLEOTIDE SEQUENCE [LARGE SCALE GENOMIC DNA]</scope>
    <source>
        <strain evidence="6">A</strain>
    </source>
</reference>
<dbReference type="GO" id="GO:0016887">
    <property type="term" value="F:ATP hydrolysis activity"/>
    <property type="evidence" value="ECO:0007669"/>
    <property type="project" value="InterPro"/>
</dbReference>
<evidence type="ECO:0000256" key="3">
    <source>
        <dbReference type="ARBA" id="ARBA00022840"/>
    </source>
</evidence>
<dbReference type="CDD" id="cd03257">
    <property type="entry name" value="ABC_NikE_OppD_transporters"/>
    <property type="match status" value="1"/>
</dbReference>
<dbReference type="InterPro" id="IPR027417">
    <property type="entry name" value="P-loop_NTPase"/>
</dbReference>
<dbReference type="InterPro" id="IPR003593">
    <property type="entry name" value="AAA+_ATPase"/>
</dbReference>
<dbReference type="AlphaFoldDB" id="A0RV68"/>
<evidence type="ECO:0000313" key="5">
    <source>
        <dbReference type="EMBL" id="ABK77235.1"/>
    </source>
</evidence>
<keyword evidence="2" id="KW-0547">Nucleotide-binding</keyword>
<dbReference type="Pfam" id="PF08352">
    <property type="entry name" value="oligo_HPY"/>
    <property type="match status" value="1"/>
</dbReference>
<dbReference type="EMBL" id="DP000238">
    <property type="protein sequence ID" value="ABK77235.1"/>
    <property type="molecule type" value="Genomic_DNA"/>
</dbReference>
<keyword evidence="3" id="KW-0067">ATP-binding</keyword>
<name>A0RV68_CENSY</name>
<organism evidence="5 6">
    <name type="scientific">Cenarchaeum symbiosum (strain A)</name>
    <dbReference type="NCBI Taxonomy" id="414004"/>
    <lineage>
        <taxon>Archaea</taxon>
        <taxon>Nitrososphaerota</taxon>
        <taxon>Candidatus Cenarchaeales</taxon>
        <taxon>Candidatus Cenarchaeaceae</taxon>
        <taxon>Candidatus Cenarchaeum</taxon>
    </lineage>
</organism>
<protein>
    <submittedName>
        <fullName evidence="5">ABC-type dipeptide/oligopeptide/nickel transport system, ATPase component</fullName>
    </submittedName>
</protein>
<dbReference type="GO" id="GO:0015833">
    <property type="term" value="P:peptide transport"/>
    <property type="evidence" value="ECO:0007669"/>
    <property type="project" value="InterPro"/>
</dbReference>
<dbReference type="FunFam" id="3.40.50.300:FF:000016">
    <property type="entry name" value="Oligopeptide ABC transporter ATP-binding component"/>
    <property type="match status" value="1"/>
</dbReference>
<dbReference type="Gene3D" id="3.40.50.300">
    <property type="entry name" value="P-loop containing nucleotide triphosphate hydrolases"/>
    <property type="match status" value="1"/>
</dbReference>
<keyword evidence="6" id="KW-1185">Reference proteome</keyword>
<dbReference type="NCBIfam" id="TIGR01727">
    <property type="entry name" value="oligo_HPY"/>
    <property type="match status" value="1"/>
</dbReference>
<dbReference type="Pfam" id="PF00005">
    <property type="entry name" value="ABC_tran"/>
    <property type="match status" value="1"/>
</dbReference>
<feature type="domain" description="ABC transporter" evidence="4">
    <location>
        <begin position="20"/>
        <end position="265"/>
    </location>
</feature>
<dbReference type="KEGG" id="csy:CENSYa_0602"/>
<sequence>MPRLRKTKIPQEYSPPMAFLDVEGLSVSYGTRAGRVHALDDVGFSLKEGESLGIAGESACGKSTLGLAIMRMLQGGRIDSGAISMRGESLLDMAERRFSAEYRWKRISMIFQGAMSSLDPVYTIRSQFSEVLRQHGFEGDREGRMEEAATSVGLEPGVLGRYPHELSGGMKQRAVTAMALLLKPDLVIADEPTTALDVLVQAQIINLLKRLKKEGTSFIIITHDLSILSEIADKVGIMYGGQIAELGSSEDVYGSPRHPYTQGLLASIPKLRGEKPGYIRGSPPGLISPGSGCRFADRCPDVMEKCSTDPPKAGTKSGYAKCWLYE</sequence>
<proteinExistence type="predicted"/>
<dbReference type="HOGENOM" id="CLU_000604_1_23_2"/>
<evidence type="ECO:0000256" key="1">
    <source>
        <dbReference type="ARBA" id="ARBA00022448"/>
    </source>
</evidence>
<evidence type="ECO:0000256" key="2">
    <source>
        <dbReference type="ARBA" id="ARBA00022741"/>
    </source>
</evidence>
<dbReference type="PATRIC" id="fig|414004.10.peg.551"/>
<dbReference type="SUPFAM" id="SSF52540">
    <property type="entry name" value="P-loop containing nucleoside triphosphate hydrolases"/>
    <property type="match status" value="1"/>
</dbReference>
<accession>A0RV68</accession>
<dbReference type="EnsemblBacteria" id="ABK77235">
    <property type="protein sequence ID" value="ABK77235"/>
    <property type="gene ID" value="CENSYa_0602"/>
</dbReference>
<dbReference type="InterPro" id="IPR013563">
    <property type="entry name" value="Oligopep_ABC_C"/>
</dbReference>
<dbReference type="SMART" id="SM00382">
    <property type="entry name" value="AAA"/>
    <property type="match status" value="1"/>
</dbReference>
<dbReference type="PANTHER" id="PTHR43067">
    <property type="entry name" value="OLIGOPEPTIDE/DIPEPTIDE ABC TRANSPORTER, ATPASE SUBUNIT"/>
    <property type="match status" value="1"/>
</dbReference>
<dbReference type="PANTHER" id="PTHR43067:SF3">
    <property type="entry name" value="MALTOSE ABC TRANSPORTER, ATP-BINDING PROTEIN"/>
    <property type="match status" value="1"/>
</dbReference>